<keyword evidence="6 10" id="KW-0472">Membrane</keyword>
<dbReference type="PROSITE" id="PS50262">
    <property type="entry name" value="G_PROTEIN_RECEP_F1_2"/>
    <property type="match status" value="1"/>
</dbReference>
<dbReference type="InterPro" id="IPR017452">
    <property type="entry name" value="GPCR_Rhodpsn_7TM"/>
</dbReference>
<dbReference type="AlphaFoldDB" id="A0AAV3YRV0"/>
<dbReference type="PANTHER" id="PTHR24230">
    <property type="entry name" value="G-PROTEIN COUPLED RECEPTOR"/>
    <property type="match status" value="1"/>
</dbReference>
<evidence type="ECO:0000256" key="8">
    <source>
        <dbReference type="ARBA" id="ARBA00023224"/>
    </source>
</evidence>
<evidence type="ECO:0000256" key="10">
    <source>
        <dbReference type="SAM" id="Phobius"/>
    </source>
</evidence>
<evidence type="ECO:0000256" key="5">
    <source>
        <dbReference type="ARBA" id="ARBA00023040"/>
    </source>
</evidence>
<accession>A0AAV3YRV0</accession>
<keyword evidence="3 10" id="KW-0812">Transmembrane</keyword>
<evidence type="ECO:0000256" key="6">
    <source>
        <dbReference type="ARBA" id="ARBA00023136"/>
    </source>
</evidence>
<feature type="compositionally biased region" description="Polar residues" evidence="9">
    <location>
        <begin position="194"/>
        <end position="218"/>
    </location>
</feature>
<feature type="transmembrane region" description="Helical" evidence="10">
    <location>
        <begin position="56"/>
        <end position="75"/>
    </location>
</feature>
<gene>
    <name evidence="12" type="ORF">PoB_001168500</name>
</gene>
<evidence type="ECO:0000313" key="12">
    <source>
        <dbReference type="EMBL" id="GFN85179.1"/>
    </source>
</evidence>
<dbReference type="EMBL" id="BLXT01001379">
    <property type="protein sequence ID" value="GFN85179.1"/>
    <property type="molecule type" value="Genomic_DNA"/>
</dbReference>
<keyword evidence="5" id="KW-0297">G-protein coupled receptor</keyword>
<evidence type="ECO:0000259" key="11">
    <source>
        <dbReference type="PROSITE" id="PS50262"/>
    </source>
</evidence>
<feature type="region of interest" description="Disordered" evidence="9">
    <location>
        <begin position="185"/>
        <end position="228"/>
    </location>
</feature>
<dbReference type="GO" id="GO:0007218">
    <property type="term" value="P:neuropeptide signaling pathway"/>
    <property type="evidence" value="ECO:0007669"/>
    <property type="project" value="TreeGrafter"/>
</dbReference>
<feature type="domain" description="G-protein coupled receptors family 1 profile" evidence="11">
    <location>
        <begin position="1"/>
        <end position="259"/>
    </location>
</feature>
<evidence type="ECO:0000256" key="9">
    <source>
        <dbReference type="SAM" id="MobiDB-lite"/>
    </source>
</evidence>
<feature type="transmembrane region" description="Helical" evidence="10">
    <location>
        <begin position="96"/>
        <end position="112"/>
    </location>
</feature>
<proteinExistence type="predicted"/>
<keyword evidence="7 12" id="KW-0675">Receptor</keyword>
<name>A0AAV3YRV0_9GAST</name>
<dbReference type="InterPro" id="IPR000276">
    <property type="entry name" value="GPCR_Rhodpsn"/>
</dbReference>
<evidence type="ECO:0000313" key="13">
    <source>
        <dbReference type="Proteomes" id="UP000735302"/>
    </source>
</evidence>
<organism evidence="12 13">
    <name type="scientific">Plakobranchus ocellatus</name>
    <dbReference type="NCBI Taxonomy" id="259542"/>
    <lineage>
        <taxon>Eukaryota</taxon>
        <taxon>Metazoa</taxon>
        <taxon>Spiralia</taxon>
        <taxon>Lophotrochozoa</taxon>
        <taxon>Mollusca</taxon>
        <taxon>Gastropoda</taxon>
        <taxon>Heterobranchia</taxon>
        <taxon>Euthyneura</taxon>
        <taxon>Panpulmonata</taxon>
        <taxon>Sacoglossa</taxon>
        <taxon>Placobranchoidea</taxon>
        <taxon>Plakobranchidae</taxon>
        <taxon>Plakobranchus</taxon>
    </lineage>
</organism>
<comment type="caution">
    <text evidence="12">The sequence shown here is derived from an EMBL/GenBank/DDBJ whole genome shotgun (WGS) entry which is preliminary data.</text>
</comment>
<feature type="transmembrane region" description="Helical" evidence="10">
    <location>
        <begin position="235"/>
        <end position="253"/>
    </location>
</feature>
<dbReference type="Pfam" id="PF00001">
    <property type="entry name" value="7tm_1"/>
    <property type="match status" value="1"/>
</dbReference>
<keyword evidence="2" id="KW-1003">Cell membrane</keyword>
<dbReference type="GO" id="GO:0005886">
    <property type="term" value="C:plasma membrane"/>
    <property type="evidence" value="ECO:0007669"/>
    <property type="project" value="UniProtKB-SubCell"/>
</dbReference>
<dbReference type="Gene3D" id="1.20.1070.10">
    <property type="entry name" value="Rhodopsin 7-helix transmembrane proteins"/>
    <property type="match status" value="1"/>
</dbReference>
<sequence length="297" mass="33080">MGLRDNVTITLFFLSLSDWMHLALFCPSTAARIIMIDAPKHVWPFDPMILAAGTKVYSFLFYDYSSFVAVFLAVVRCLCVAKPLAFKSMITKERTLFCLITMFLFAVINRVPKFSVFRLSKVRNPRTNASFMKFVVTSDYYRVNQASDILNKNILPWLAYTTVVVCVVILLQKLKEASKFRQSLTTTSTEQSTGNGASSDRNARSKGSSASDPVSTSPKRQKSPSEKMSAKDLQVVQSVTIVCIIFIFSQLPFQIASVYRLIEPEFDNGAVAHVVGRLATKSEVRGSLSQSGPSQFS</sequence>
<keyword evidence="8" id="KW-0807">Transducer</keyword>
<evidence type="ECO:0000256" key="4">
    <source>
        <dbReference type="ARBA" id="ARBA00022989"/>
    </source>
</evidence>
<reference evidence="12 13" key="1">
    <citation type="journal article" date="2021" name="Elife">
        <title>Chloroplast acquisition without the gene transfer in kleptoplastic sea slugs, Plakobranchus ocellatus.</title>
        <authorList>
            <person name="Maeda T."/>
            <person name="Takahashi S."/>
            <person name="Yoshida T."/>
            <person name="Shimamura S."/>
            <person name="Takaki Y."/>
            <person name="Nagai Y."/>
            <person name="Toyoda A."/>
            <person name="Suzuki Y."/>
            <person name="Arimoto A."/>
            <person name="Ishii H."/>
            <person name="Satoh N."/>
            <person name="Nishiyama T."/>
            <person name="Hasebe M."/>
            <person name="Maruyama T."/>
            <person name="Minagawa J."/>
            <person name="Obokata J."/>
            <person name="Shigenobu S."/>
        </authorList>
    </citation>
    <scope>NUCLEOTIDE SEQUENCE [LARGE SCALE GENOMIC DNA]</scope>
</reference>
<comment type="subcellular location">
    <subcellularLocation>
        <location evidence="1">Cell membrane</location>
        <topology evidence="1">Multi-pass membrane protein</topology>
    </subcellularLocation>
</comment>
<evidence type="ECO:0000256" key="2">
    <source>
        <dbReference type="ARBA" id="ARBA00022475"/>
    </source>
</evidence>
<evidence type="ECO:0000256" key="7">
    <source>
        <dbReference type="ARBA" id="ARBA00023170"/>
    </source>
</evidence>
<evidence type="ECO:0000256" key="1">
    <source>
        <dbReference type="ARBA" id="ARBA00004651"/>
    </source>
</evidence>
<keyword evidence="13" id="KW-1185">Reference proteome</keyword>
<feature type="transmembrane region" description="Helical" evidence="10">
    <location>
        <begin position="154"/>
        <end position="171"/>
    </location>
</feature>
<protein>
    <submittedName>
        <fullName evidence="12">Chemosensory receptor c</fullName>
    </submittedName>
</protein>
<evidence type="ECO:0000256" key="3">
    <source>
        <dbReference type="ARBA" id="ARBA00022692"/>
    </source>
</evidence>
<keyword evidence="4 10" id="KW-1133">Transmembrane helix</keyword>
<dbReference type="GO" id="GO:0008528">
    <property type="term" value="F:G protein-coupled peptide receptor activity"/>
    <property type="evidence" value="ECO:0007669"/>
    <property type="project" value="TreeGrafter"/>
</dbReference>
<dbReference type="SUPFAM" id="SSF81321">
    <property type="entry name" value="Family A G protein-coupled receptor-like"/>
    <property type="match status" value="1"/>
</dbReference>
<dbReference type="Proteomes" id="UP000735302">
    <property type="component" value="Unassembled WGS sequence"/>
</dbReference>